<dbReference type="InterPro" id="IPR000254">
    <property type="entry name" value="CBD"/>
</dbReference>
<dbReference type="SMART" id="SM00236">
    <property type="entry name" value="fCBD"/>
    <property type="match status" value="1"/>
</dbReference>
<keyword evidence="8 9" id="KW-0326">Glycosidase</keyword>
<dbReference type="SUPFAM" id="SSF51445">
    <property type="entry name" value="(Trans)glycosidases"/>
    <property type="match status" value="1"/>
</dbReference>
<feature type="signal peptide" evidence="11">
    <location>
        <begin position="1"/>
        <end position="19"/>
    </location>
</feature>
<dbReference type="InterPro" id="IPR045053">
    <property type="entry name" value="MAN-like"/>
</dbReference>
<keyword evidence="6 11" id="KW-0732">Signal</keyword>
<accession>A0A8S0W5B8</accession>
<evidence type="ECO:0000256" key="7">
    <source>
        <dbReference type="ARBA" id="ARBA00022801"/>
    </source>
</evidence>
<dbReference type="Gene3D" id="3.20.20.80">
    <property type="entry name" value="Glycosidases"/>
    <property type="match status" value="1"/>
</dbReference>
<comment type="similarity">
    <text evidence="3 9">Belongs to the glycosyl hydrolase 5 (cellulase A) family.</text>
</comment>
<dbReference type="PROSITE" id="PS00562">
    <property type="entry name" value="CBM1_1"/>
    <property type="match status" value="1"/>
</dbReference>
<feature type="chain" id="PRO_5035712402" description="mannan endo-1,4-beta-mannosidase" evidence="11">
    <location>
        <begin position="20"/>
        <end position="441"/>
    </location>
</feature>
<evidence type="ECO:0000259" key="12">
    <source>
        <dbReference type="PROSITE" id="PS51164"/>
    </source>
</evidence>
<dbReference type="Proteomes" id="UP000467700">
    <property type="component" value="Unassembled WGS sequence"/>
</dbReference>
<feature type="compositionally biased region" description="Low complexity" evidence="10">
    <location>
        <begin position="61"/>
        <end position="81"/>
    </location>
</feature>
<evidence type="ECO:0000256" key="4">
    <source>
        <dbReference type="ARBA" id="ARBA00012706"/>
    </source>
</evidence>
<gene>
    <name evidence="13" type="ORF">AAE3_LOCUS5315</name>
</gene>
<dbReference type="EMBL" id="CACVBS010000038">
    <property type="protein sequence ID" value="CAA7263174.1"/>
    <property type="molecule type" value="Genomic_DNA"/>
</dbReference>
<evidence type="ECO:0000313" key="13">
    <source>
        <dbReference type="EMBL" id="CAA7263174.1"/>
    </source>
</evidence>
<evidence type="ECO:0000256" key="9">
    <source>
        <dbReference type="RuleBase" id="RU361153"/>
    </source>
</evidence>
<comment type="subcellular location">
    <subcellularLocation>
        <location evidence="2">Secreted</location>
    </subcellularLocation>
</comment>
<protein>
    <recommendedName>
        <fullName evidence="4">mannan endo-1,4-beta-mannosidase</fullName>
        <ecNumber evidence="4">3.2.1.78</ecNumber>
    </recommendedName>
</protein>
<dbReference type="PANTHER" id="PTHR31451:SF39">
    <property type="entry name" value="MANNAN ENDO-1,4-BETA-MANNOSIDASE 1"/>
    <property type="match status" value="1"/>
</dbReference>
<dbReference type="Pfam" id="PF00150">
    <property type="entry name" value="Cellulase"/>
    <property type="match status" value="1"/>
</dbReference>
<dbReference type="InterPro" id="IPR017853">
    <property type="entry name" value="GH"/>
</dbReference>
<name>A0A8S0W5B8_CYCAE</name>
<dbReference type="PROSITE" id="PS51164">
    <property type="entry name" value="CBM1_2"/>
    <property type="match status" value="1"/>
</dbReference>
<evidence type="ECO:0000256" key="1">
    <source>
        <dbReference type="ARBA" id="ARBA00001678"/>
    </source>
</evidence>
<keyword evidence="5" id="KW-0964">Secreted</keyword>
<comment type="catalytic activity">
    <reaction evidence="1">
        <text>Random hydrolysis of (1-&gt;4)-beta-D-mannosidic linkages in mannans, galactomannans and glucomannans.</text>
        <dbReference type="EC" id="3.2.1.78"/>
    </reaction>
</comment>
<dbReference type="GO" id="GO:0005576">
    <property type="term" value="C:extracellular region"/>
    <property type="evidence" value="ECO:0007669"/>
    <property type="project" value="UniProtKB-SubCell"/>
</dbReference>
<evidence type="ECO:0000256" key="5">
    <source>
        <dbReference type="ARBA" id="ARBA00022525"/>
    </source>
</evidence>
<evidence type="ECO:0000256" key="3">
    <source>
        <dbReference type="ARBA" id="ARBA00005641"/>
    </source>
</evidence>
<dbReference type="GO" id="GO:0016985">
    <property type="term" value="F:mannan endo-1,4-beta-mannosidase activity"/>
    <property type="evidence" value="ECO:0007669"/>
    <property type="project" value="UniProtKB-EC"/>
</dbReference>
<dbReference type="OrthoDB" id="406631at2759"/>
<feature type="domain" description="CBM1" evidence="12">
    <location>
        <begin position="19"/>
        <end position="55"/>
    </location>
</feature>
<proteinExistence type="inferred from homology"/>
<dbReference type="GO" id="GO:0030248">
    <property type="term" value="F:cellulose binding"/>
    <property type="evidence" value="ECO:0007669"/>
    <property type="project" value="InterPro"/>
</dbReference>
<evidence type="ECO:0000256" key="10">
    <source>
        <dbReference type="SAM" id="MobiDB-lite"/>
    </source>
</evidence>
<dbReference type="SUPFAM" id="SSF57180">
    <property type="entry name" value="Cellulose-binding domain"/>
    <property type="match status" value="1"/>
</dbReference>
<evidence type="ECO:0000256" key="11">
    <source>
        <dbReference type="SAM" id="SignalP"/>
    </source>
</evidence>
<evidence type="ECO:0000256" key="2">
    <source>
        <dbReference type="ARBA" id="ARBA00004613"/>
    </source>
</evidence>
<dbReference type="InterPro" id="IPR035971">
    <property type="entry name" value="CBD_sf"/>
</dbReference>
<dbReference type="GO" id="GO:0046355">
    <property type="term" value="P:mannan catabolic process"/>
    <property type="evidence" value="ECO:0007669"/>
    <property type="project" value="UniProtKB-ARBA"/>
</dbReference>
<dbReference type="PROSITE" id="PS00659">
    <property type="entry name" value="GLYCOSYL_HYDROL_F5"/>
    <property type="match status" value="1"/>
</dbReference>
<reference evidence="13 14" key="1">
    <citation type="submission" date="2020-01" db="EMBL/GenBank/DDBJ databases">
        <authorList>
            <person name="Gupta K D."/>
        </authorList>
    </citation>
    <scope>NUCLEOTIDE SEQUENCE [LARGE SCALE GENOMIC DNA]</scope>
</reference>
<comment type="caution">
    <text evidence="13">The sequence shown here is derived from an EMBL/GenBank/DDBJ whole genome shotgun (WGS) entry which is preliminary data.</text>
</comment>
<dbReference type="Pfam" id="PF00734">
    <property type="entry name" value="CBM_1"/>
    <property type="match status" value="1"/>
</dbReference>
<dbReference type="EC" id="3.2.1.78" evidence="4"/>
<keyword evidence="7 9" id="KW-0378">Hydrolase</keyword>
<dbReference type="InterPro" id="IPR001547">
    <property type="entry name" value="Glyco_hydro_5"/>
</dbReference>
<feature type="region of interest" description="Disordered" evidence="10">
    <location>
        <begin position="61"/>
        <end position="86"/>
    </location>
</feature>
<dbReference type="AlphaFoldDB" id="A0A8S0W5B8"/>
<evidence type="ECO:0000256" key="8">
    <source>
        <dbReference type="ARBA" id="ARBA00023295"/>
    </source>
</evidence>
<organism evidence="13 14">
    <name type="scientific">Cyclocybe aegerita</name>
    <name type="common">Black poplar mushroom</name>
    <name type="synonym">Agrocybe aegerita</name>
    <dbReference type="NCBI Taxonomy" id="1973307"/>
    <lineage>
        <taxon>Eukaryota</taxon>
        <taxon>Fungi</taxon>
        <taxon>Dikarya</taxon>
        <taxon>Basidiomycota</taxon>
        <taxon>Agaricomycotina</taxon>
        <taxon>Agaricomycetes</taxon>
        <taxon>Agaricomycetidae</taxon>
        <taxon>Agaricales</taxon>
        <taxon>Agaricineae</taxon>
        <taxon>Bolbitiaceae</taxon>
        <taxon>Cyclocybe</taxon>
    </lineage>
</organism>
<sequence length="441" mass="46920">MKHLAAIITLALGCRSALAAVPLWGQCGGINYSGDTTCVSGAYCLVQNDWYHQCVPGAGPTTAAPTSQAPTTTAAPPTTTAAPPPAGTGFVQVSGARFTLNGSKYTVIGGNSYWVGLTSLSTADMNKAFADIASAGGTTVRTWGFNEVNSQNGNWYQSWSGSTPTINTGSTGLQNFDRVIAAAKANGIRLIVALTNNWADYGGMDVYVRQILNSGNHDLFYTDERVKTAFKNYVRTFVGRYVNEPGILAWELANEPRCRGSTGTSTGACTPATVTAWIREISAYIKSLDSNHLVAIGDEGFYNQPGAPTYPYQGGEGIDFDVNLAIPTVDFGTFHAYPDHWGQKDSALAWGVQWIRDHAASQTAANKPVILEEFGMLDNKDTIYTAWFDAVVSSGLAGDLIWQAGSALSTGNTHNDGFTIYPGTSTYSLLTRHAAALKARA</sequence>
<evidence type="ECO:0000313" key="14">
    <source>
        <dbReference type="Proteomes" id="UP000467700"/>
    </source>
</evidence>
<evidence type="ECO:0000256" key="6">
    <source>
        <dbReference type="ARBA" id="ARBA00022729"/>
    </source>
</evidence>
<dbReference type="PANTHER" id="PTHR31451">
    <property type="match status" value="1"/>
</dbReference>
<keyword evidence="14" id="KW-1185">Reference proteome</keyword>
<dbReference type="InterPro" id="IPR018087">
    <property type="entry name" value="Glyco_hydro_5_CS"/>
</dbReference>